<dbReference type="KEGG" id="yli:2907428"/>
<feature type="domain" description="TauD/TfdA-like" evidence="8">
    <location>
        <begin position="24"/>
        <end position="316"/>
    </location>
</feature>
<accession>A0A1D8N8V2</accession>
<dbReference type="InterPro" id="IPR042098">
    <property type="entry name" value="TauD-like_sf"/>
</dbReference>
<dbReference type="EMBL" id="CP017554">
    <property type="protein sequence ID" value="AOW02029.1"/>
    <property type="molecule type" value="Genomic_DNA"/>
</dbReference>
<dbReference type="PANTHER" id="PTHR30468">
    <property type="entry name" value="ALPHA-KETOGLUTARATE-DEPENDENT SULFONATE DIOXYGENASE"/>
    <property type="match status" value="1"/>
</dbReference>
<keyword evidence="6" id="KW-0408">Iron</keyword>
<dbReference type="GO" id="GO:0046872">
    <property type="term" value="F:metal ion binding"/>
    <property type="evidence" value="ECO:0007669"/>
    <property type="project" value="UniProtKB-KW"/>
</dbReference>
<dbReference type="OrthoDB" id="10257314at2759"/>
<dbReference type="InterPro" id="IPR051323">
    <property type="entry name" value="AtsK-like"/>
</dbReference>
<keyword evidence="4" id="KW-0223">Dioxygenase</keyword>
<evidence type="ECO:0000256" key="3">
    <source>
        <dbReference type="ARBA" id="ARBA00022723"/>
    </source>
</evidence>
<proteinExistence type="inferred from homology"/>
<dbReference type="GeneID" id="2907428"/>
<protein>
    <recommendedName>
        <fullName evidence="8">TauD/TfdA-like domain-containing protein</fullName>
    </recommendedName>
</protein>
<feature type="region of interest" description="Disordered" evidence="7">
    <location>
        <begin position="87"/>
        <end position="107"/>
    </location>
</feature>
<reference evidence="9 11" key="1">
    <citation type="journal article" date="2016" name="PLoS ONE">
        <title>Sequence Assembly of Yarrowia lipolytica Strain W29/CLIB89 Shows Transposable Element Diversity.</title>
        <authorList>
            <person name="Magnan C."/>
            <person name="Yu J."/>
            <person name="Chang I."/>
            <person name="Jahn E."/>
            <person name="Kanomata Y."/>
            <person name="Wu J."/>
            <person name="Zeller M."/>
            <person name="Oakes M."/>
            <person name="Baldi P."/>
            <person name="Sandmeyer S."/>
        </authorList>
    </citation>
    <scope>NUCLEOTIDE SEQUENCE [LARGE SCALE GENOMIC DNA]</scope>
    <source>
        <strain evidence="9">CLIB89</strain>
        <strain evidence="11">CLIB89(W29)</strain>
    </source>
</reference>
<evidence type="ECO:0000256" key="2">
    <source>
        <dbReference type="ARBA" id="ARBA00005896"/>
    </source>
</evidence>
<name>A0A1D8N8V2_YARLL</name>
<dbReference type="Proteomes" id="UP000182444">
    <property type="component" value="Chromosome 1B"/>
</dbReference>
<evidence type="ECO:0000313" key="11">
    <source>
        <dbReference type="Proteomes" id="UP000182444"/>
    </source>
</evidence>
<evidence type="ECO:0000256" key="4">
    <source>
        <dbReference type="ARBA" id="ARBA00022964"/>
    </source>
</evidence>
<dbReference type="GO" id="GO:0005737">
    <property type="term" value="C:cytoplasm"/>
    <property type="evidence" value="ECO:0007669"/>
    <property type="project" value="TreeGrafter"/>
</dbReference>
<evidence type="ECO:0000313" key="9">
    <source>
        <dbReference type="EMBL" id="AOW02029.1"/>
    </source>
</evidence>
<sequence length="345" mass="38609">MPDAKVALPKPIPYTGLLDKYDSFEVTPYIGSEFSDLQLTDLLEADNADELIRDLAVLVSQRGVIFFRNQNIDDAKQRVLGSKLGELTGKPQESTLHVHPTEAPSSETGEEILVLQPNKGINNNKELLSQISSRSSRGWHTDITFEKVPSDYAVLKILSPPTGGGGDTLWASGYHAYEKLTPAYRAFLETLTAHHSGEYFKTVAAASGHGIVERPRGHPLNQGDYLQADHPLIRTNPVTGWKSVYVNPIFTKSINGLSWDESKSILEFLNQNLVENHDTHVRFRWNPNDVAIWDNRSTYHTATNDYTATNREGHRVLSIGEIPYYDPNSVGIFEALEELQKLEIK</sequence>
<evidence type="ECO:0000259" key="8">
    <source>
        <dbReference type="Pfam" id="PF02668"/>
    </source>
</evidence>
<dbReference type="OMA" id="FVNQCFT"/>
<evidence type="ECO:0000256" key="7">
    <source>
        <dbReference type="SAM" id="MobiDB-lite"/>
    </source>
</evidence>
<keyword evidence="3" id="KW-0479">Metal-binding</keyword>
<evidence type="ECO:0000256" key="6">
    <source>
        <dbReference type="ARBA" id="ARBA00023004"/>
    </source>
</evidence>
<evidence type="ECO:0000256" key="1">
    <source>
        <dbReference type="ARBA" id="ARBA00001954"/>
    </source>
</evidence>
<reference evidence="10 12" key="2">
    <citation type="submission" date="2018-07" db="EMBL/GenBank/DDBJ databases">
        <title>Draft Genome Assemblies for Five Robust Yarrowia lipolytica Strains Exhibiting High Lipid Production and Pentose Sugar Utilization and Sugar Alcohol Secretion from Undetoxified Lignocellulosic Biomass Hydrolysates.</title>
        <authorList>
            <consortium name="DOE Joint Genome Institute"/>
            <person name="Walker C."/>
            <person name="Ryu S."/>
            <person name="Na H."/>
            <person name="Zane M."/>
            <person name="LaButti K."/>
            <person name="Lipzen A."/>
            <person name="Haridas S."/>
            <person name="Barry K."/>
            <person name="Grigoriev I.V."/>
            <person name="Quarterman J."/>
            <person name="Slininger P."/>
            <person name="Dien B."/>
            <person name="Trinh C.T."/>
        </authorList>
    </citation>
    <scope>NUCLEOTIDE SEQUENCE [LARGE SCALE GENOMIC DNA]</scope>
    <source>
        <strain evidence="10 12">YB392</strain>
    </source>
</reference>
<dbReference type="EMBL" id="KZ858948">
    <property type="protein sequence ID" value="RDW28966.1"/>
    <property type="molecule type" value="Genomic_DNA"/>
</dbReference>
<dbReference type="VEuPathDB" id="FungiDB:YALI1_B27968g"/>
<dbReference type="InterPro" id="IPR003819">
    <property type="entry name" value="TauD/TfdA-like"/>
</dbReference>
<dbReference type="FunFam" id="3.60.130.10:FF:000005">
    <property type="entry name" value="TfdA family taurine dioxygenase"/>
    <property type="match status" value="1"/>
</dbReference>
<evidence type="ECO:0000313" key="10">
    <source>
        <dbReference type="EMBL" id="RDW28966.1"/>
    </source>
</evidence>
<dbReference type="AlphaFoldDB" id="A0A1D8N8V2"/>
<organism evidence="9 11">
    <name type="scientific">Yarrowia lipolytica</name>
    <name type="common">Candida lipolytica</name>
    <dbReference type="NCBI Taxonomy" id="4952"/>
    <lineage>
        <taxon>Eukaryota</taxon>
        <taxon>Fungi</taxon>
        <taxon>Dikarya</taxon>
        <taxon>Ascomycota</taxon>
        <taxon>Saccharomycotina</taxon>
        <taxon>Dipodascomycetes</taxon>
        <taxon>Dipodascales</taxon>
        <taxon>Dipodascales incertae sedis</taxon>
        <taxon>Yarrowia</taxon>
    </lineage>
</organism>
<keyword evidence="5" id="KW-0560">Oxidoreductase</keyword>
<dbReference type="Pfam" id="PF02668">
    <property type="entry name" value="TauD"/>
    <property type="match status" value="1"/>
</dbReference>
<dbReference type="Proteomes" id="UP000256601">
    <property type="component" value="Unassembled WGS sequence"/>
</dbReference>
<dbReference type="RefSeq" id="XP_501183.1">
    <property type="nucleotide sequence ID" value="XM_501183.1"/>
</dbReference>
<dbReference type="GO" id="GO:0016706">
    <property type="term" value="F:2-oxoglutarate-dependent dioxygenase activity"/>
    <property type="evidence" value="ECO:0007669"/>
    <property type="project" value="TreeGrafter"/>
</dbReference>
<evidence type="ECO:0000256" key="5">
    <source>
        <dbReference type="ARBA" id="ARBA00023002"/>
    </source>
</evidence>
<dbReference type="SUPFAM" id="SSF51197">
    <property type="entry name" value="Clavaminate synthase-like"/>
    <property type="match status" value="1"/>
</dbReference>
<dbReference type="eggNOG" id="ENOG502QS4K">
    <property type="taxonomic scope" value="Eukaryota"/>
</dbReference>
<dbReference type="PANTHER" id="PTHR30468:SF10">
    <property type="entry name" value="TAUD_TFDA-LIKE DOMAIN-CONTAINING PROTEIN"/>
    <property type="match status" value="1"/>
</dbReference>
<comment type="similarity">
    <text evidence="2">Belongs to the TfdA dioxygenase family.</text>
</comment>
<comment type="cofactor">
    <cofactor evidence="1">
        <name>Fe(2+)</name>
        <dbReference type="ChEBI" id="CHEBI:29033"/>
    </cofactor>
</comment>
<dbReference type="VEuPathDB" id="FungiDB:YALI0_B21472g"/>
<dbReference type="Gene3D" id="3.60.130.10">
    <property type="entry name" value="Clavaminate synthase-like"/>
    <property type="match status" value="1"/>
</dbReference>
<gene>
    <name evidence="10" type="ORF">B0I71DRAFT_126630</name>
    <name evidence="9" type="ORF">YALI1_B27968g</name>
</gene>
<evidence type="ECO:0000313" key="12">
    <source>
        <dbReference type="Proteomes" id="UP000256601"/>
    </source>
</evidence>